<dbReference type="PANTHER" id="PTHR43381">
    <property type="entry name" value="TRANSLATION INITIATION FACTOR IF-2-RELATED"/>
    <property type="match status" value="1"/>
</dbReference>
<evidence type="ECO:0000256" key="5">
    <source>
        <dbReference type="ARBA" id="ARBA00022540"/>
    </source>
</evidence>
<comment type="similarity">
    <text evidence="2 10 11">Belongs to the TRAFAC class translation factor GTPase superfamily. Classic translation factor GTPase family. IF-2 subfamily.</text>
</comment>
<evidence type="ECO:0000256" key="8">
    <source>
        <dbReference type="ARBA" id="ARBA00023134"/>
    </source>
</evidence>
<dbReference type="NCBIfam" id="TIGR00231">
    <property type="entry name" value="small_GTP"/>
    <property type="match status" value="1"/>
</dbReference>
<dbReference type="Pfam" id="PF03144">
    <property type="entry name" value="GTP_EFTU_D2"/>
    <property type="match status" value="1"/>
</dbReference>
<evidence type="ECO:0000256" key="11">
    <source>
        <dbReference type="RuleBase" id="RU000644"/>
    </source>
</evidence>
<dbReference type="InterPro" id="IPR000795">
    <property type="entry name" value="T_Tr_GTP-bd_dom"/>
</dbReference>
<feature type="region of interest" description="G-domain" evidence="10">
    <location>
        <begin position="56"/>
        <end position="204"/>
    </location>
</feature>
<dbReference type="GO" id="GO:0005525">
    <property type="term" value="F:GTP binding"/>
    <property type="evidence" value="ECO:0007669"/>
    <property type="project" value="UniProtKB-KW"/>
</dbReference>
<dbReference type="NCBIfam" id="TIGR00487">
    <property type="entry name" value="IF-2"/>
    <property type="match status" value="1"/>
</dbReference>
<dbReference type="CDD" id="cd01887">
    <property type="entry name" value="IF2_eIF5B"/>
    <property type="match status" value="1"/>
</dbReference>
<dbReference type="SUPFAM" id="SSF50447">
    <property type="entry name" value="Translation proteins"/>
    <property type="match status" value="2"/>
</dbReference>
<dbReference type="Pfam" id="PF22042">
    <property type="entry name" value="EF-G_D2"/>
    <property type="match status" value="1"/>
</dbReference>
<dbReference type="GO" id="GO:0003743">
    <property type="term" value="F:translation initiation factor activity"/>
    <property type="evidence" value="ECO:0007669"/>
    <property type="project" value="UniProtKB-UniRule"/>
</dbReference>
<keyword evidence="14" id="KW-1185">Reference proteome</keyword>
<dbReference type="InterPro" id="IPR005225">
    <property type="entry name" value="Small_GTP-bd"/>
</dbReference>
<feature type="binding site" evidence="10">
    <location>
        <begin position="108"/>
        <end position="112"/>
    </location>
    <ligand>
        <name>GTP</name>
        <dbReference type="ChEBI" id="CHEBI:37565"/>
    </ligand>
</feature>
<protein>
    <recommendedName>
        <fullName evidence="3 10">Translation initiation factor IF-2</fullName>
    </recommendedName>
</protein>
<dbReference type="Proteomes" id="UP000005143">
    <property type="component" value="Unassembled WGS sequence"/>
</dbReference>
<organism evidence="13 14">
    <name type="scientific">Patulibacter medicamentivorans</name>
    <dbReference type="NCBI Taxonomy" id="1097667"/>
    <lineage>
        <taxon>Bacteria</taxon>
        <taxon>Bacillati</taxon>
        <taxon>Actinomycetota</taxon>
        <taxon>Thermoleophilia</taxon>
        <taxon>Solirubrobacterales</taxon>
        <taxon>Patulibacteraceae</taxon>
        <taxon>Patulibacter</taxon>
    </lineage>
</organism>
<dbReference type="PANTHER" id="PTHR43381:SF5">
    <property type="entry name" value="TR-TYPE G DOMAIN-CONTAINING PROTEIN"/>
    <property type="match status" value="1"/>
</dbReference>
<dbReference type="InterPro" id="IPR053905">
    <property type="entry name" value="EF-G-like_DII"/>
</dbReference>
<dbReference type="InterPro" id="IPR044145">
    <property type="entry name" value="IF2_II"/>
</dbReference>
<comment type="subcellular location">
    <subcellularLocation>
        <location evidence="1 10">Cytoplasm</location>
    </subcellularLocation>
</comment>
<evidence type="ECO:0000256" key="2">
    <source>
        <dbReference type="ARBA" id="ARBA00007733"/>
    </source>
</evidence>
<dbReference type="Gene3D" id="3.40.50.10050">
    <property type="entry name" value="Translation initiation factor IF- 2, domain 3"/>
    <property type="match status" value="1"/>
</dbReference>
<dbReference type="PATRIC" id="fig|1097667.3.peg.812"/>
<dbReference type="InterPro" id="IPR009000">
    <property type="entry name" value="Transl_B-barrel_sf"/>
</dbReference>
<dbReference type="SUPFAM" id="SSF52156">
    <property type="entry name" value="Initiation factor IF2/eIF5b, domain 3"/>
    <property type="match status" value="1"/>
</dbReference>
<evidence type="ECO:0000256" key="4">
    <source>
        <dbReference type="ARBA" id="ARBA00022490"/>
    </source>
</evidence>
<keyword evidence="6 10" id="KW-0547">Nucleotide-binding</keyword>
<feature type="binding site" evidence="10">
    <location>
        <begin position="62"/>
        <end position="69"/>
    </location>
    <ligand>
        <name>GTP</name>
        <dbReference type="ChEBI" id="CHEBI:37565"/>
    </ligand>
</feature>
<dbReference type="InterPro" id="IPR004161">
    <property type="entry name" value="EFTu-like_2"/>
</dbReference>
<dbReference type="InterPro" id="IPR015760">
    <property type="entry name" value="TIF_IF2"/>
</dbReference>
<dbReference type="InterPro" id="IPR023115">
    <property type="entry name" value="TIF_IF2_dom3"/>
</dbReference>
<dbReference type="CDD" id="cd03692">
    <property type="entry name" value="mtIF2_IVc"/>
    <property type="match status" value="1"/>
</dbReference>
<dbReference type="GO" id="GO:0003924">
    <property type="term" value="F:GTPase activity"/>
    <property type="evidence" value="ECO:0007669"/>
    <property type="project" value="UniProtKB-UniRule"/>
</dbReference>
<accession>H0E203</accession>
<dbReference type="FunFam" id="3.40.50.10050:FF:000001">
    <property type="entry name" value="Translation initiation factor IF-2"/>
    <property type="match status" value="1"/>
</dbReference>
<comment type="function">
    <text evidence="9 10 11">One of the essential components for the initiation of protein synthesis. Protects formylmethionyl-tRNA from spontaneous hydrolysis and promotes its binding to the 30S ribosomal subunits. Also involved in the hydrolysis of GTP during the formation of the 70S ribosomal complex.</text>
</comment>
<dbReference type="PROSITE" id="PS51722">
    <property type="entry name" value="G_TR_2"/>
    <property type="match status" value="1"/>
</dbReference>
<sequence length="557" mass="60075">MLMGEMATLTQTLSDDTIELLATEFEREIEIVSASDDDEQEVVFDDSEAEMVQRPPVVTIMGHVDHGKTSLLDKLRETEVASGEAGGITQHIGAYQVHHGDDTITFLDTPGHAAFTAMRARGARVTDIAVIVVAADDGVKPQTQEAIDHARAADVPIIVAVNKIDKEGADPVRVRTEMATIGLNPADWGGDTEFVDVSAKTGEGLDDLLDTIGVVAEIQELTANADTEASGVVIEARLDQGRGPVATVLIQRGTLEIGDPIVSGPNWGKVRALIDYTGERIEVAGVGDPVLVLGFNSVPSAGDLAMVVDSEKTARTKAEERDTRLKAEAIARRSGRKFSLEDVFKRDRAGEEMKGLPLILKADVAGSLEAFEDEIAKLPQSEVLVDIVHSGVGGVTESDVMLAAASQAIIIGFNVRPVGDAARVADHEGVEIRSYEIIYRALEDLRDAMEGLLDPEQVEETVGQAEVRQVFRASKVGTIAGCYVTEGRIRRNGKVRVVRDGSVVNTTVIESLKRFNEDAREVATGFECGIVLRDFQDIKEGDVLEVFETRSVDRELK</sequence>
<dbReference type="Pfam" id="PF11987">
    <property type="entry name" value="IF-2"/>
    <property type="match status" value="1"/>
</dbReference>
<feature type="binding site" evidence="10">
    <location>
        <begin position="162"/>
        <end position="165"/>
    </location>
    <ligand>
        <name>GTP</name>
        <dbReference type="ChEBI" id="CHEBI:37565"/>
    </ligand>
</feature>
<dbReference type="InterPro" id="IPR027417">
    <property type="entry name" value="P-loop_NTPase"/>
</dbReference>
<dbReference type="Gene3D" id="2.40.30.10">
    <property type="entry name" value="Translation factors"/>
    <property type="match status" value="2"/>
</dbReference>
<dbReference type="FunFam" id="2.40.30.10:FF:000008">
    <property type="entry name" value="Translation initiation factor IF-2"/>
    <property type="match status" value="1"/>
</dbReference>
<dbReference type="HAMAP" id="MF_00100_B">
    <property type="entry name" value="IF_2_B"/>
    <property type="match status" value="1"/>
</dbReference>
<dbReference type="FunFam" id="2.40.30.10:FF:000054">
    <property type="entry name" value="Translation initiation factor IF-2"/>
    <property type="match status" value="1"/>
</dbReference>
<dbReference type="Gene3D" id="3.40.50.300">
    <property type="entry name" value="P-loop containing nucleotide triphosphate hydrolases"/>
    <property type="match status" value="1"/>
</dbReference>
<evidence type="ECO:0000259" key="12">
    <source>
        <dbReference type="PROSITE" id="PS51722"/>
    </source>
</evidence>
<dbReference type="InterPro" id="IPR036925">
    <property type="entry name" value="TIF_IF2_dom3_sf"/>
</dbReference>
<evidence type="ECO:0000256" key="10">
    <source>
        <dbReference type="HAMAP-Rule" id="MF_00100"/>
    </source>
</evidence>
<dbReference type="FunFam" id="3.40.50.300:FF:000019">
    <property type="entry name" value="Translation initiation factor IF-2"/>
    <property type="match status" value="1"/>
</dbReference>
<feature type="domain" description="Tr-type G" evidence="12">
    <location>
        <begin position="53"/>
        <end position="220"/>
    </location>
</feature>
<evidence type="ECO:0000256" key="7">
    <source>
        <dbReference type="ARBA" id="ARBA00022917"/>
    </source>
</evidence>
<dbReference type="CDD" id="cd03702">
    <property type="entry name" value="IF2_mtIF2_II"/>
    <property type="match status" value="1"/>
</dbReference>
<keyword evidence="7 10" id="KW-0648">Protein biosynthesis</keyword>
<evidence type="ECO:0000256" key="3">
    <source>
        <dbReference type="ARBA" id="ARBA00020675"/>
    </source>
</evidence>
<reference evidence="13 14" key="1">
    <citation type="journal article" date="2013" name="Biodegradation">
        <title>Quantitative proteomic analysis of ibuprofen-degrading Patulibacter sp. strain I11.</title>
        <authorList>
            <person name="Almeida B."/>
            <person name="Kjeldal H."/>
            <person name="Lolas I."/>
            <person name="Knudsen A.D."/>
            <person name="Carvalho G."/>
            <person name="Nielsen K.L."/>
            <person name="Barreto Crespo M.T."/>
            <person name="Stensballe A."/>
            <person name="Nielsen J.L."/>
        </authorList>
    </citation>
    <scope>NUCLEOTIDE SEQUENCE [LARGE SCALE GENOMIC DNA]</scope>
    <source>
        <strain evidence="13 14">I11</strain>
    </source>
</reference>
<dbReference type="SUPFAM" id="SSF52540">
    <property type="entry name" value="P-loop containing nucleoside triphosphate hydrolases"/>
    <property type="match status" value="1"/>
</dbReference>
<evidence type="ECO:0000313" key="14">
    <source>
        <dbReference type="Proteomes" id="UP000005143"/>
    </source>
</evidence>
<evidence type="ECO:0000313" key="13">
    <source>
        <dbReference type="EMBL" id="EHN12311.1"/>
    </source>
</evidence>
<evidence type="ECO:0000256" key="6">
    <source>
        <dbReference type="ARBA" id="ARBA00022741"/>
    </source>
</evidence>
<evidence type="ECO:0000256" key="9">
    <source>
        <dbReference type="ARBA" id="ARBA00025162"/>
    </source>
</evidence>
<dbReference type="InterPro" id="IPR000178">
    <property type="entry name" value="TF_IF2_bacterial-like"/>
</dbReference>
<keyword evidence="8 10" id="KW-0342">GTP-binding</keyword>
<keyword evidence="5 10" id="KW-0396">Initiation factor</keyword>
<dbReference type="EMBL" id="AGUD01000035">
    <property type="protein sequence ID" value="EHN12311.1"/>
    <property type="molecule type" value="Genomic_DNA"/>
</dbReference>
<name>H0E203_9ACTN</name>
<proteinExistence type="inferred from homology"/>
<dbReference type="GO" id="GO:0005829">
    <property type="term" value="C:cytosol"/>
    <property type="evidence" value="ECO:0007669"/>
    <property type="project" value="TreeGrafter"/>
</dbReference>
<dbReference type="AlphaFoldDB" id="H0E203"/>
<dbReference type="Pfam" id="PF00009">
    <property type="entry name" value="GTP_EFTU"/>
    <property type="match status" value="1"/>
</dbReference>
<keyword evidence="4 10" id="KW-0963">Cytoplasm</keyword>
<evidence type="ECO:0000256" key="1">
    <source>
        <dbReference type="ARBA" id="ARBA00004496"/>
    </source>
</evidence>
<comment type="caution">
    <text evidence="13">The sequence shown here is derived from an EMBL/GenBank/DDBJ whole genome shotgun (WGS) entry which is preliminary data.</text>
</comment>
<gene>
    <name evidence="10" type="primary">infB</name>
    <name evidence="13" type="ORF">PAI11_08150</name>
</gene>